<accession>A0A813V0H4</accession>
<dbReference type="InterPro" id="IPR001356">
    <property type="entry name" value="HD"/>
</dbReference>
<keyword evidence="5 6" id="KW-0539">Nucleus</keyword>
<reference evidence="10" key="1">
    <citation type="submission" date="2021-02" db="EMBL/GenBank/DDBJ databases">
        <authorList>
            <person name="Nowell W R."/>
        </authorList>
    </citation>
    <scope>NUCLEOTIDE SEQUENCE</scope>
    <source>
        <strain evidence="10">Ploen Becks lab</strain>
    </source>
</reference>
<evidence type="ECO:0000313" key="11">
    <source>
        <dbReference type="Proteomes" id="UP000663879"/>
    </source>
</evidence>
<evidence type="ECO:0000256" key="5">
    <source>
        <dbReference type="ARBA" id="ARBA00023242"/>
    </source>
</evidence>
<dbReference type="PANTHER" id="PTHR24329">
    <property type="entry name" value="HOMEOBOX PROTEIN ARISTALESS"/>
    <property type="match status" value="1"/>
</dbReference>
<proteinExistence type="predicted"/>
<dbReference type="EMBL" id="CAJNOC010001055">
    <property type="protein sequence ID" value="CAF0830625.1"/>
    <property type="molecule type" value="Genomic_DNA"/>
</dbReference>
<dbReference type="OrthoDB" id="6159439at2759"/>
<evidence type="ECO:0000313" key="10">
    <source>
        <dbReference type="EMBL" id="CAF0830625.1"/>
    </source>
</evidence>
<dbReference type="PROSITE" id="PS50071">
    <property type="entry name" value="HOMEOBOX_2"/>
    <property type="match status" value="1"/>
</dbReference>
<evidence type="ECO:0000256" key="6">
    <source>
        <dbReference type="PROSITE-ProRule" id="PRU00108"/>
    </source>
</evidence>
<dbReference type="PRINTS" id="PR00031">
    <property type="entry name" value="HTHREPRESSR"/>
</dbReference>
<dbReference type="Proteomes" id="UP000663879">
    <property type="component" value="Unassembled WGS sequence"/>
</dbReference>
<evidence type="ECO:0000256" key="3">
    <source>
        <dbReference type="ARBA" id="ARBA00023125"/>
    </source>
</evidence>
<dbReference type="InterPro" id="IPR000047">
    <property type="entry name" value="HTH_motif"/>
</dbReference>
<comment type="subcellular location">
    <subcellularLocation>
        <location evidence="1 6 7">Nucleus</location>
    </subcellularLocation>
</comment>
<dbReference type="Pfam" id="PF00046">
    <property type="entry name" value="Homeodomain"/>
    <property type="match status" value="1"/>
</dbReference>
<keyword evidence="4 6" id="KW-0371">Homeobox</keyword>
<comment type="caution">
    <text evidence="10">The sequence shown here is derived from an EMBL/GenBank/DDBJ whole genome shotgun (WGS) entry which is preliminary data.</text>
</comment>
<name>A0A813V0H4_9BILA</name>
<dbReference type="CDD" id="cd00086">
    <property type="entry name" value="homeodomain"/>
    <property type="match status" value="1"/>
</dbReference>
<dbReference type="PROSITE" id="PS00027">
    <property type="entry name" value="HOMEOBOX_1"/>
    <property type="match status" value="1"/>
</dbReference>
<feature type="compositionally biased region" description="Low complexity" evidence="8">
    <location>
        <begin position="256"/>
        <end position="278"/>
    </location>
</feature>
<evidence type="ECO:0000256" key="7">
    <source>
        <dbReference type="RuleBase" id="RU000682"/>
    </source>
</evidence>
<evidence type="ECO:0000256" key="2">
    <source>
        <dbReference type="ARBA" id="ARBA00022473"/>
    </source>
</evidence>
<keyword evidence="11" id="KW-1185">Reference proteome</keyword>
<dbReference type="GO" id="GO:0000977">
    <property type="term" value="F:RNA polymerase II transcription regulatory region sequence-specific DNA binding"/>
    <property type="evidence" value="ECO:0007669"/>
    <property type="project" value="TreeGrafter"/>
</dbReference>
<dbReference type="InterPro" id="IPR050649">
    <property type="entry name" value="Paired_Homeobox_TFs"/>
</dbReference>
<dbReference type="AlphaFoldDB" id="A0A813V0H4"/>
<feature type="region of interest" description="Disordered" evidence="8">
    <location>
        <begin position="249"/>
        <end position="283"/>
    </location>
</feature>
<dbReference type="PANTHER" id="PTHR24329:SF543">
    <property type="entry name" value="FI01017P-RELATED"/>
    <property type="match status" value="1"/>
</dbReference>
<gene>
    <name evidence="10" type="ORF">OXX778_LOCUS7946</name>
</gene>
<sequence length="371" mass="41789">MNDLSSFLSSNLHLVVANDSTTNDNNNNSSTNQNFTNFEFDLSTTSTGNTPTTNNINYYSNDTLLHNSNSHLNLSVNDYFHPHHQHLSHHVVNNQHQNSLLDSNFDLDPNQNFNKNFGLNPVFSTSCTAINQLFVENNNNTPTKWNCTNTLPSPQLTHSEEHQQSVVNTIKYPSGNSTSSSYSSDEIKIRKQRRIRTTFSTIQFRELEKIFDETHYPDVYTREEIALKIGLSEARVQVWFQNRRAKFRKDRSKNGKINSKASSTSSSNNKTDMKSSSKLGDTNQEQNNWIYSSQIYTNNLQQQSIDSTPSPESISSSSSLSSSFLTSNCLNATHSNCSSNLLTITGSLSSTTLNNNNNNNDVTSNSIFYQI</sequence>
<keyword evidence="2" id="KW-0217">Developmental protein</keyword>
<dbReference type="FunFam" id="1.10.10.60:FF:000057">
    <property type="entry name" value="Short stature homeobox 2"/>
    <property type="match status" value="1"/>
</dbReference>
<keyword evidence="3 6" id="KW-0238">DNA-binding</keyword>
<dbReference type="SMART" id="SM00389">
    <property type="entry name" value="HOX"/>
    <property type="match status" value="1"/>
</dbReference>
<protein>
    <recommendedName>
        <fullName evidence="9">Homeobox domain-containing protein</fullName>
    </recommendedName>
</protein>
<dbReference type="GO" id="GO:0000981">
    <property type="term" value="F:DNA-binding transcription factor activity, RNA polymerase II-specific"/>
    <property type="evidence" value="ECO:0007669"/>
    <property type="project" value="InterPro"/>
</dbReference>
<dbReference type="SUPFAM" id="SSF46689">
    <property type="entry name" value="Homeodomain-like"/>
    <property type="match status" value="1"/>
</dbReference>
<dbReference type="Gene3D" id="1.10.10.60">
    <property type="entry name" value="Homeodomain-like"/>
    <property type="match status" value="1"/>
</dbReference>
<evidence type="ECO:0000259" key="9">
    <source>
        <dbReference type="PROSITE" id="PS50071"/>
    </source>
</evidence>
<evidence type="ECO:0000256" key="1">
    <source>
        <dbReference type="ARBA" id="ARBA00004123"/>
    </source>
</evidence>
<evidence type="ECO:0000256" key="8">
    <source>
        <dbReference type="SAM" id="MobiDB-lite"/>
    </source>
</evidence>
<organism evidence="10 11">
    <name type="scientific">Brachionus calyciflorus</name>
    <dbReference type="NCBI Taxonomy" id="104777"/>
    <lineage>
        <taxon>Eukaryota</taxon>
        <taxon>Metazoa</taxon>
        <taxon>Spiralia</taxon>
        <taxon>Gnathifera</taxon>
        <taxon>Rotifera</taxon>
        <taxon>Eurotatoria</taxon>
        <taxon>Monogononta</taxon>
        <taxon>Pseudotrocha</taxon>
        <taxon>Ploima</taxon>
        <taxon>Brachionidae</taxon>
        <taxon>Brachionus</taxon>
    </lineage>
</organism>
<feature type="DNA-binding region" description="Homeobox" evidence="6">
    <location>
        <begin position="192"/>
        <end position="251"/>
    </location>
</feature>
<dbReference type="InterPro" id="IPR009057">
    <property type="entry name" value="Homeodomain-like_sf"/>
</dbReference>
<dbReference type="InterPro" id="IPR017970">
    <property type="entry name" value="Homeobox_CS"/>
</dbReference>
<dbReference type="GO" id="GO:0005634">
    <property type="term" value="C:nucleus"/>
    <property type="evidence" value="ECO:0007669"/>
    <property type="project" value="UniProtKB-SubCell"/>
</dbReference>
<evidence type="ECO:0000256" key="4">
    <source>
        <dbReference type="ARBA" id="ARBA00023155"/>
    </source>
</evidence>
<feature type="domain" description="Homeobox" evidence="9">
    <location>
        <begin position="190"/>
        <end position="250"/>
    </location>
</feature>